<protein>
    <submittedName>
        <fullName evidence="2">RNA-directed DNA polymerase from mobile element jockey-like protein</fullName>
    </submittedName>
</protein>
<reference evidence="2" key="1">
    <citation type="submission" date="2019-10" db="EMBL/GenBank/DDBJ databases">
        <authorList>
            <person name="Soares A.E.R."/>
            <person name="Aleixo A."/>
            <person name="Schneider P."/>
            <person name="Miyaki C.Y."/>
            <person name="Schneider M.P."/>
            <person name="Mello C."/>
            <person name="Vasconcelos A.T.R."/>
        </authorList>
    </citation>
    <scope>NUCLEOTIDE SEQUENCE</scope>
    <source>
        <tissue evidence="2">Muscle</tissue>
    </source>
</reference>
<organism evidence="2 3">
    <name type="scientific">Willisornis vidua</name>
    <name type="common">Xingu scale-backed antbird</name>
    <dbReference type="NCBI Taxonomy" id="1566151"/>
    <lineage>
        <taxon>Eukaryota</taxon>
        <taxon>Metazoa</taxon>
        <taxon>Chordata</taxon>
        <taxon>Craniata</taxon>
        <taxon>Vertebrata</taxon>
        <taxon>Euteleostomi</taxon>
        <taxon>Archelosauria</taxon>
        <taxon>Archosauria</taxon>
        <taxon>Dinosauria</taxon>
        <taxon>Saurischia</taxon>
        <taxon>Theropoda</taxon>
        <taxon>Coelurosauria</taxon>
        <taxon>Aves</taxon>
        <taxon>Neognathae</taxon>
        <taxon>Neoaves</taxon>
        <taxon>Telluraves</taxon>
        <taxon>Australaves</taxon>
        <taxon>Passeriformes</taxon>
        <taxon>Thamnophilidae</taxon>
        <taxon>Willisornis</taxon>
    </lineage>
</organism>
<dbReference type="EMBL" id="WHWB01033834">
    <property type="protein sequence ID" value="KAJ7416488.1"/>
    <property type="molecule type" value="Genomic_DNA"/>
</dbReference>
<accession>A0ABQ9DCR5</accession>
<evidence type="ECO:0000259" key="1">
    <source>
        <dbReference type="Pfam" id="PF00078"/>
    </source>
</evidence>
<name>A0ABQ9DCR5_9PASS</name>
<dbReference type="Pfam" id="PF00078">
    <property type="entry name" value="RVT_1"/>
    <property type="match status" value="1"/>
</dbReference>
<gene>
    <name evidence="2" type="ORF">WISP_70780</name>
</gene>
<keyword evidence="3" id="KW-1185">Reference proteome</keyword>
<dbReference type="Proteomes" id="UP001145742">
    <property type="component" value="Unassembled WGS sequence"/>
</dbReference>
<evidence type="ECO:0000313" key="2">
    <source>
        <dbReference type="EMBL" id="KAJ7416488.1"/>
    </source>
</evidence>
<dbReference type="PANTHER" id="PTHR33332">
    <property type="entry name" value="REVERSE TRANSCRIPTASE DOMAIN-CONTAINING PROTEIN"/>
    <property type="match status" value="1"/>
</dbReference>
<proteinExistence type="predicted"/>
<sequence>MDQRSWRSGVVSEDWNIASITLVFKKGKNEDPGNYQPVSLTSVPGYVMENLILESISTHMKDEKVIRISQHRFTKGKSCLTKLVAFYNEKTTWIDEERAVDIVYLNFIMAFDTISQSSLIDKLRKCELDELTVRWIENWMKGRSQRIVISGTGSSWRPVTGEVPQESILGP</sequence>
<dbReference type="InterPro" id="IPR000477">
    <property type="entry name" value="RT_dom"/>
</dbReference>
<feature type="domain" description="Reverse transcriptase" evidence="1">
    <location>
        <begin position="28"/>
        <end position="171"/>
    </location>
</feature>
<comment type="caution">
    <text evidence="2">The sequence shown here is derived from an EMBL/GenBank/DDBJ whole genome shotgun (WGS) entry which is preliminary data.</text>
</comment>
<evidence type="ECO:0000313" key="3">
    <source>
        <dbReference type="Proteomes" id="UP001145742"/>
    </source>
</evidence>